<evidence type="ECO:0000256" key="2">
    <source>
        <dbReference type="ARBA" id="ARBA00022801"/>
    </source>
</evidence>
<gene>
    <name evidence="4" type="ORF">ACFS5N_04900</name>
</gene>
<dbReference type="RefSeq" id="WP_377182817.1">
    <property type="nucleotide sequence ID" value="NZ_JBHUPD010000001.1"/>
</dbReference>
<evidence type="ECO:0000313" key="5">
    <source>
        <dbReference type="Proteomes" id="UP001597557"/>
    </source>
</evidence>
<reference evidence="5" key="1">
    <citation type="journal article" date="2019" name="Int. J. Syst. Evol. Microbiol.">
        <title>The Global Catalogue of Microorganisms (GCM) 10K type strain sequencing project: providing services to taxonomists for standard genome sequencing and annotation.</title>
        <authorList>
            <consortium name="The Broad Institute Genomics Platform"/>
            <consortium name="The Broad Institute Genome Sequencing Center for Infectious Disease"/>
            <person name="Wu L."/>
            <person name="Ma J."/>
        </authorList>
    </citation>
    <scope>NUCLEOTIDE SEQUENCE [LARGE SCALE GENOMIC DNA]</scope>
    <source>
        <strain evidence="5">KCTC 22437</strain>
    </source>
</reference>
<organism evidence="4 5">
    <name type="scientific">Mucilaginibacter ximonensis</name>
    <dbReference type="NCBI Taxonomy" id="538021"/>
    <lineage>
        <taxon>Bacteria</taxon>
        <taxon>Pseudomonadati</taxon>
        <taxon>Bacteroidota</taxon>
        <taxon>Sphingobacteriia</taxon>
        <taxon>Sphingobacteriales</taxon>
        <taxon>Sphingobacteriaceae</taxon>
        <taxon>Mucilaginibacter</taxon>
    </lineage>
</organism>
<accession>A0ABW5Y923</accession>
<dbReference type="InterPro" id="IPR029058">
    <property type="entry name" value="AB_hydrolase_fold"/>
</dbReference>
<dbReference type="SUPFAM" id="SSF53474">
    <property type="entry name" value="alpha/beta-Hydrolases"/>
    <property type="match status" value="1"/>
</dbReference>
<proteinExistence type="predicted"/>
<evidence type="ECO:0000259" key="3">
    <source>
        <dbReference type="Pfam" id="PF00326"/>
    </source>
</evidence>
<keyword evidence="1" id="KW-0732">Signal</keyword>
<dbReference type="EMBL" id="JBHUPD010000001">
    <property type="protein sequence ID" value="MFD2871793.1"/>
    <property type="molecule type" value="Genomic_DNA"/>
</dbReference>
<dbReference type="GO" id="GO:0016787">
    <property type="term" value="F:hydrolase activity"/>
    <property type="evidence" value="ECO:0007669"/>
    <property type="project" value="UniProtKB-KW"/>
</dbReference>
<dbReference type="InterPro" id="IPR001375">
    <property type="entry name" value="Peptidase_S9_cat"/>
</dbReference>
<protein>
    <submittedName>
        <fullName evidence="4">Alpha/beta hydrolase family esterase</fullName>
    </submittedName>
</protein>
<evidence type="ECO:0000313" key="4">
    <source>
        <dbReference type="EMBL" id="MFD2871793.1"/>
    </source>
</evidence>
<dbReference type="PANTHER" id="PTHR43037">
    <property type="entry name" value="UNNAMED PRODUCT-RELATED"/>
    <property type="match status" value="1"/>
</dbReference>
<feature type="domain" description="Peptidase S9 prolyl oligopeptidase catalytic" evidence="3">
    <location>
        <begin position="62"/>
        <end position="133"/>
    </location>
</feature>
<evidence type="ECO:0000256" key="1">
    <source>
        <dbReference type="ARBA" id="ARBA00022729"/>
    </source>
</evidence>
<keyword evidence="5" id="KW-1185">Reference proteome</keyword>
<name>A0ABW5Y923_9SPHI</name>
<dbReference type="PANTHER" id="PTHR43037:SF5">
    <property type="entry name" value="FERULOYL ESTERASE"/>
    <property type="match status" value="1"/>
</dbReference>
<keyword evidence="2 4" id="KW-0378">Hydrolase</keyword>
<dbReference type="Pfam" id="PF00326">
    <property type="entry name" value="Peptidase_S9"/>
    <property type="match status" value="1"/>
</dbReference>
<dbReference type="Proteomes" id="UP001597557">
    <property type="component" value="Unassembled WGS sequence"/>
</dbReference>
<sequence length="263" mass="29481">MVDGIKRSFLTYLPAGHTHKMPLVISLHGGFASPKGMFHLADFRPVAEREKFIVVCPASKHFWHDGANLHGIDDVKFIDQLMDYMIKTYHIDPDRIYVTGISNGGFMTTRLACQLHDRITAIAVVAATLDVGEGYDLEKPMPVLYMHGTKDPIVSIDGGKLFGRSIFSHKAVIDKWIAMNKAGKEPYVTNIPDKTGDGTSILKEEYLNSSTGNKVVSYTINNGGHTWPGGWQYFPKFIVGKTTHNLNACEEIWNFFKEYKLAR</sequence>
<comment type="caution">
    <text evidence="4">The sequence shown here is derived from an EMBL/GenBank/DDBJ whole genome shotgun (WGS) entry which is preliminary data.</text>
</comment>
<dbReference type="Gene3D" id="3.40.50.1820">
    <property type="entry name" value="alpha/beta hydrolase"/>
    <property type="match status" value="1"/>
</dbReference>
<dbReference type="InterPro" id="IPR050955">
    <property type="entry name" value="Plant_Biomass_Hydrol_Est"/>
</dbReference>